<comment type="caution">
    <text evidence="1">The sequence shown here is derived from an EMBL/GenBank/DDBJ whole genome shotgun (WGS) entry which is preliminary data.</text>
</comment>
<accession>A0A2G9YBE2</accession>
<proteinExistence type="predicted"/>
<protein>
    <submittedName>
        <fullName evidence="1">Uncharacterized protein</fullName>
    </submittedName>
</protein>
<dbReference type="AlphaFoldDB" id="A0A2G9YBE2"/>
<organism evidence="1 2">
    <name type="scientific">bacterium (Candidatus Ratteibacteria) CG23_combo_of_CG06-09_8_20_14_all_48_7</name>
    <dbReference type="NCBI Taxonomy" id="2014292"/>
    <lineage>
        <taxon>Bacteria</taxon>
        <taxon>Candidatus Ratteibacteria</taxon>
    </lineage>
</organism>
<dbReference type="Proteomes" id="UP000230392">
    <property type="component" value="Unassembled WGS sequence"/>
</dbReference>
<reference evidence="1 2" key="1">
    <citation type="submission" date="2017-09" db="EMBL/GenBank/DDBJ databases">
        <title>Depth-based differentiation of microbial function through sediment-hosted aquifers and enrichment of novel symbionts in the deep terrestrial subsurface.</title>
        <authorList>
            <person name="Probst A.J."/>
            <person name="Ladd B."/>
            <person name="Jarett J.K."/>
            <person name="Geller-Mcgrath D.E."/>
            <person name="Sieber C.M."/>
            <person name="Emerson J.B."/>
            <person name="Anantharaman K."/>
            <person name="Thomas B.C."/>
            <person name="Malmstrom R."/>
            <person name="Stieglmeier M."/>
            <person name="Klingl A."/>
            <person name="Woyke T."/>
            <person name="Ryan C.M."/>
            <person name="Banfield J.F."/>
        </authorList>
    </citation>
    <scope>NUCLEOTIDE SEQUENCE [LARGE SCALE GENOMIC DNA]</scope>
    <source>
        <strain evidence="1">CG23_combo_of_CG06-09_8_20_14_all_48_7</strain>
    </source>
</reference>
<dbReference type="EMBL" id="PCRF01000072">
    <property type="protein sequence ID" value="PIP16549.1"/>
    <property type="molecule type" value="Genomic_DNA"/>
</dbReference>
<evidence type="ECO:0000313" key="2">
    <source>
        <dbReference type="Proteomes" id="UP000230392"/>
    </source>
</evidence>
<evidence type="ECO:0000313" key="1">
    <source>
        <dbReference type="EMBL" id="PIP16549.1"/>
    </source>
</evidence>
<gene>
    <name evidence="1" type="ORF">COX46_01540</name>
</gene>
<name>A0A2G9YBE2_9BACT</name>
<sequence>DWRRQMEKQIGKERLQEGLFISIPYFCTSDKANDFLVDQLKKSLENKGLIIVSPHPKIIPVKFSFARTAWKLPQKN</sequence>
<feature type="non-terminal residue" evidence="1">
    <location>
        <position position="1"/>
    </location>
</feature>